<evidence type="ECO:0000313" key="1">
    <source>
        <dbReference type="EMBL" id="KML43384.1"/>
    </source>
</evidence>
<reference evidence="1 2" key="1">
    <citation type="submission" date="2015-05" db="EMBL/GenBank/DDBJ databases">
        <title>Draft genome of Burkholderia cepacia LK29.</title>
        <authorList>
            <person name="Chan X.Y."/>
        </authorList>
    </citation>
    <scope>NUCLEOTIDE SEQUENCE [LARGE SCALE GENOMIC DNA]</scope>
    <source>
        <strain evidence="1 2">LK29</strain>
    </source>
</reference>
<dbReference type="EMBL" id="LDWR01000097">
    <property type="protein sequence ID" value="KML43384.1"/>
    <property type="molecule type" value="Genomic_DNA"/>
</dbReference>
<comment type="caution">
    <text evidence="1">The sequence shown here is derived from an EMBL/GenBank/DDBJ whole genome shotgun (WGS) entry which is preliminary data.</text>
</comment>
<sequence length="76" mass="8443">MALLHADRKLREFFFQTIELFVCLITPAGVIQGGFNVAEIICKFSDICAMCMIVVVPRAASPGYVNVPDMHNELLN</sequence>
<name>A0A0J5W2I5_BURCE</name>
<gene>
    <name evidence="1" type="ORF">VL15_37505</name>
</gene>
<dbReference type="Proteomes" id="UP000036338">
    <property type="component" value="Unassembled WGS sequence"/>
</dbReference>
<proteinExistence type="predicted"/>
<dbReference type="AlphaFoldDB" id="A0A0J5W2I5"/>
<protein>
    <submittedName>
        <fullName evidence="1">Uncharacterized protein</fullName>
    </submittedName>
</protein>
<accession>A0A0J5W2I5</accession>
<organism evidence="1 2">
    <name type="scientific">Burkholderia cepacia</name>
    <name type="common">Pseudomonas cepacia</name>
    <dbReference type="NCBI Taxonomy" id="292"/>
    <lineage>
        <taxon>Bacteria</taxon>
        <taxon>Pseudomonadati</taxon>
        <taxon>Pseudomonadota</taxon>
        <taxon>Betaproteobacteria</taxon>
        <taxon>Burkholderiales</taxon>
        <taxon>Burkholderiaceae</taxon>
        <taxon>Burkholderia</taxon>
        <taxon>Burkholderia cepacia complex</taxon>
    </lineage>
</organism>
<evidence type="ECO:0000313" key="2">
    <source>
        <dbReference type="Proteomes" id="UP000036338"/>
    </source>
</evidence>